<feature type="region of interest" description="Disordered" evidence="1">
    <location>
        <begin position="390"/>
        <end position="425"/>
    </location>
</feature>
<feature type="compositionally biased region" description="Low complexity" evidence="1">
    <location>
        <begin position="415"/>
        <end position="425"/>
    </location>
</feature>
<dbReference type="Proteomes" id="UP001369815">
    <property type="component" value="Unassembled WGS sequence"/>
</dbReference>
<feature type="region of interest" description="Disordered" evidence="1">
    <location>
        <begin position="329"/>
        <end position="348"/>
    </location>
</feature>
<dbReference type="AlphaFoldDB" id="A0AAX6MNH1"/>
<dbReference type="EMBL" id="JBANMG010000004">
    <property type="protein sequence ID" value="KAK6953993.1"/>
    <property type="molecule type" value="Genomic_DNA"/>
</dbReference>
<sequence length="558" mass="60157">MPPPLPEEQLPLSSVYLVLHASLGRTVVAMCFVEYVGYTCGHTSLPVVRPCPMTTQMHTNPTCPRPACRPMLPPSMCPSCGRILHGRFVDIIEHEHRFMHERGACSCDIRFPHLQQPRMVAPTGVGLGITEPPATVHMDGSQFAFSPSAAAFTPRPSPASVATSLPGSMANISISASSDDVRSATSEFTTRRAGKGKQHQHQHWKGKGRGRGQYPNNRQQRRRASTSATTTTTPRHGQGLPPLFEGGEHQHHYQHHHEAASSSSRRVSVSVRMLSLYGAEWTRDHAELHRAGRCACDITFDRYTGHPELPSEGAAFASAAFSAAAATNTNTNTNVGNGSNGSSGSSATMIQYGENDARRYDNDTASQSQSESVSTNAYAMPTYAYDGNAGGASTSSYQSPQASGYASSFEPSADQTTTAAATAQQQHPYLHISDTVHRYWTPYVAPPIAPGQPARWVCNPYDTSAISGSNNGQAPEQQEHGYTTNNNNASSASGMPIFPNITLGHPIDMQTIYYEPQGTPIVGLPIGAGPEGDSHMPPFEDCELYYPKLAPHQRPASR</sequence>
<evidence type="ECO:0008006" key="4">
    <source>
        <dbReference type="Google" id="ProtNLM"/>
    </source>
</evidence>
<evidence type="ECO:0000313" key="3">
    <source>
        <dbReference type="Proteomes" id="UP001369815"/>
    </source>
</evidence>
<organism evidence="2 3">
    <name type="scientific">Daldinia eschscholtzii</name>
    <dbReference type="NCBI Taxonomy" id="292717"/>
    <lineage>
        <taxon>Eukaryota</taxon>
        <taxon>Fungi</taxon>
        <taxon>Dikarya</taxon>
        <taxon>Ascomycota</taxon>
        <taxon>Pezizomycotina</taxon>
        <taxon>Sordariomycetes</taxon>
        <taxon>Xylariomycetidae</taxon>
        <taxon>Xylariales</taxon>
        <taxon>Hypoxylaceae</taxon>
        <taxon>Daldinia</taxon>
    </lineage>
</organism>
<proteinExistence type="predicted"/>
<feature type="compositionally biased region" description="Basic residues" evidence="1">
    <location>
        <begin position="192"/>
        <end position="210"/>
    </location>
</feature>
<protein>
    <recommendedName>
        <fullName evidence="4">C2H2-type domain-containing protein</fullName>
    </recommendedName>
</protein>
<name>A0AAX6MNH1_9PEZI</name>
<comment type="caution">
    <text evidence="2">The sequence shown here is derived from an EMBL/GenBank/DDBJ whole genome shotgun (WGS) entry which is preliminary data.</text>
</comment>
<evidence type="ECO:0000256" key="1">
    <source>
        <dbReference type="SAM" id="MobiDB-lite"/>
    </source>
</evidence>
<gene>
    <name evidence="2" type="ORF">Daesc_003955</name>
</gene>
<feature type="compositionally biased region" description="Polar residues" evidence="1">
    <location>
        <begin position="176"/>
        <end position="188"/>
    </location>
</feature>
<reference evidence="2 3" key="1">
    <citation type="journal article" date="2024" name="Front Chem Biol">
        <title>Unveiling the potential of Daldinia eschscholtzii MFLUCC 19-0629 through bioactivity and bioinformatics studies for enhanced sustainable agriculture production.</title>
        <authorList>
            <person name="Brooks S."/>
            <person name="Weaver J.A."/>
            <person name="Klomchit A."/>
            <person name="Alharthi S.A."/>
            <person name="Onlamun T."/>
            <person name="Nurani R."/>
            <person name="Vong T.K."/>
            <person name="Alberti F."/>
            <person name="Greco C."/>
        </authorList>
    </citation>
    <scope>NUCLEOTIDE SEQUENCE [LARGE SCALE GENOMIC DNA]</scope>
    <source>
        <strain evidence="2">MFLUCC 19-0629</strain>
    </source>
</reference>
<feature type="compositionally biased region" description="Polar residues" evidence="1">
    <location>
        <begin position="391"/>
        <end position="414"/>
    </location>
</feature>
<keyword evidence="3" id="KW-1185">Reference proteome</keyword>
<accession>A0AAX6MNH1</accession>
<evidence type="ECO:0000313" key="2">
    <source>
        <dbReference type="EMBL" id="KAK6953993.1"/>
    </source>
</evidence>
<feature type="region of interest" description="Disordered" evidence="1">
    <location>
        <begin position="176"/>
        <end position="267"/>
    </location>
</feature>
<feature type="compositionally biased region" description="Basic and acidic residues" evidence="1">
    <location>
        <begin position="246"/>
        <end position="259"/>
    </location>
</feature>